<dbReference type="PANTHER" id="PTHR47515">
    <property type="entry name" value="LOW CALCIUM RESPONSE LOCUS PROTEIN T"/>
    <property type="match status" value="1"/>
</dbReference>
<dbReference type="InterPro" id="IPR048020">
    <property type="entry name" value="Transpos_IS3"/>
</dbReference>
<comment type="caution">
    <text evidence="3">The sequence shown here is derived from an EMBL/GenBank/DDBJ whole genome shotgun (WGS) entry which is preliminary data.</text>
</comment>
<evidence type="ECO:0000313" key="3">
    <source>
        <dbReference type="EMBL" id="MBJ6368302.1"/>
    </source>
</evidence>
<dbReference type="GO" id="GO:0004803">
    <property type="term" value="F:transposase activity"/>
    <property type="evidence" value="ECO:0007669"/>
    <property type="project" value="InterPro"/>
</dbReference>
<keyword evidence="4" id="KW-1185">Reference proteome</keyword>
<name>A0A8J7J214_9FLAO</name>
<dbReference type="PANTHER" id="PTHR47515:SF2">
    <property type="entry name" value="INTEGRASE CORE DOMAIN PROTEIN"/>
    <property type="match status" value="1"/>
</dbReference>
<dbReference type="SUPFAM" id="SSF53098">
    <property type="entry name" value="Ribonuclease H-like"/>
    <property type="match status" value="1"/>
</dbReference>
<dbReference type="InterPro" id="IPR001584">
    <property type="entry name" value="Integrase_cat-core"/>
</dbReference>
<accession>A0A8J7J214</accession>
<protein>
    <submittedName>
        <fullName evidence="3">IS3 family transposase</fullName>
    </submittedName>
</protein>
<dbReference type="Pfam" id="PF01527">
    <property type="entry name" value="HTH_Tnp_1"/>
    <property type="match status" value="1"/>
</dbReference>
<dbReference type="PROSITE" id="PS50994">
    <property type="entry name" value="INTEGRASE"/>
    <property type="match status" value="1"/>
</dbReference>
<keyword evidence="1" id="KW-0175">Coiled coil</keyword>
<dbReference type="InterPro" id="IPR036397">
    <property type="entry name" value="RNaseH_sf"/>
</dbReference>
<dbReference type="GO" id="GO:0006313">
    <property type="term" value="P:DNA transposition"/>
    <property type="evidence" value="ECO:0007669"/>
    <property type="project" value="InterPro"/>
</dbReference>
<dbReference type="RefSeq" id="WP_199115061.1">
    <property type="nucleotide sequence ID" value="NZ_JAELVQ010000010.1"/>
</dbReference>
<dbReference type="SUPFAM" id="SSF46689">
    <property type="entry name" value="Homeodomain-like"/>
    <property type="match status" value="1"/>
</dbReference>
<organism evidence="3 4">
    <name type="scientific">Snuella sedimenti</name>
    <dbReference type="NCBI Taxonomy" id="2798802"/>
    <lineage>
        <taxon>Bacteria</taxon>
        <taxon>Pseudomonadati</taxon>
        <taxon>Bacteroidota</taxon>
        <taxon>Flavobacteriia</taxon>
        <taxon>Flavobacteriales</taxon>
        <taxon>Flavobacteriaceae</taxon>
        <taxon>Snuella</taxon>
    </lineage>
</organism>
<dbReference type="Gene3D" id="1.10.10.60">
    <property type="entry name" value="Homeodomain-like"/>
    <property type="match status" value="1"/>
</dbReference>
<dbReference type="AlphaFoldDB" id="A0A8J7J214"/>
<dbReference type="NCBIfam" id="NF033516">
    <property type="entry name" value="transpos_IS3"/>
    <property type="match status" value="1"/>
</dbReference>
<feature type="domain" description="Integrase catalytic" evidence="2">
    <location>
        <begin position="189"/>
        <end position="357"/>
    </location>
</feature>
<dbReference type="Proteomes" id="UP000610931">
    <property type="component" value="Unassembled WGS sequence"/>
</dbReference>
<dbReference type="Gene3D" id="3.30.420.10">
    <property type="entry name" value="Ribonuclease H-like superfamily/Ribonuclease H"/>
    <property type="match status" value="1"/>
</dbReference>
<proteinExistence type="predicted"/>
<dbReference type="InterPro" id="IPR002514">
    <property type="entry name" value="Transposase_8"/>
</dbReference>
<dbReference type="EMBL" id="JAELVQ010000010">
    <property type="protein sequence ID" value="MBJ6368302.1"/>
    <property type="molecule type" value="Genomic_DNA"/>
</dbReference>
<dbReference type="Pfam" id="PF13683">
    <property type="entry name" value="rve_3"/>
    <property type="match status" value="1"/>
</dbReference>
<dbReference type="InterPro" id="IPR009057">
    <property type="entry name" value="Homeodomain-like_sf"/>
</dbReference>
<dbReference type="InterPro" id="IPR012337">
    <property type="entry name" value="RNaseH-like_sf"/>
</dbReference>
<feature type="coiled-coil region" evidence="1">
    <location>
        <begin position="49"/>
        <end position="76"/>
    </location>
</feature>
<evidence type="ECO:0000259" key="2">
    <source>
        <dbReference type="PROSITE" id="PS50994"/>
    </source>
</evidence>
<evidence type="ECO:0000313" key="4">
    <source>
        <dbReference type="Proteomes" id="UP000610931"/>
    </source>
</evidence>
<reference evidence="3" key="1">
    <citation type="submission" date="2020-12" db="EMBL/GenBank/DDBJ databases">
        <title>Snuella sp. nov., isolated from sediment in Incheon.</title>
        <authorList>
            <person name="Kim W."/>
        </authorList>
    </citation>
    <scope>NUCLEOTIDE SEQUENCE</scope>
    <source>
        <strain evidence="3">CAU 1569</strain>
    </source>
</reference>
<sequence length="376" mass="44584">MRKSKFSPQQIAKILKEFDNGKSVEQITREHGVSTSAFYKWRERYAGMNGKELKRIKELEEENRKLKQMYANLALDHQMAKEIIEKKPLRPYRKRVIAQELIHYGISRACRVLNMSKSVYYYTPLPKEDKEIERALLQKAEEHPEEGFWKAFDRLKDEGKPWNHKRVHRVYKALGLPLRRKAKKRLPARTKEPLDVPQALNHTWSMDFVTDVLENKRRFRAFNVIDDYNREALHIEIDFSLTSNRIVWVLNHLVNKRGKPQKIRMDNGPEFIANITSVWSEIHGITFQYIQPGKPTQNAFIERFNGSFRRGVLNRYIFESIDQVREQTQLWMHDYNHYRPHDTLGKMSPIKYAEVNCNGASSITIKNNNFVEILEN</sequence>
<gene>
    <name evidence="3" type="ORF">JF259_09405</name>
</gene>
<evidence type="ECO:0000256" key="1">
    <source>
        <dbReference type="SAM" id="Coils"/>
    </source>
</evidence>
<dbReference type="GO" id="GO:0003677">
    <property type="term" value="F:DNA binding"/>
    <property type="evidence" value="ECO:0007669"/>
    <property type="project" value="InterPro"/>
</dbReference>
<dbReference type="GO" id="GO:0015074">
    <property type="term" value="P:DNA integration"/>
    <property type="evidence" value="ECO:0007669"/>
    <property type="project" value="InterPro"/>
</dbReference>